<feature type="transmembrane region" description="Helical" evidence="1">
    <location>
        <begin position="129"/>
        <end position="149"/>
    </location>
</feature>
<sequence>MTDSQFLFSALKAQRRTAVKSVTKPSSDGVVNGDCSKLKENNDKEEKEILISSWINKSSSLPFLDRFSKRDDSPLRLNLLPEDVNSSLDDRVHSVEKQGMDGSEMGITSIKRSHGLTPSEKKTLIAKRLIPLVLSLLVLGGAVAIHFLIPLPSSREMMGLMANDTNRTYNIILESPT</sequence>
<name>A0AAD9QES1_ACRCE</name>
<accession>A0AAD9QES1</accession>
<dbReference type="Proteomes" id="UP001249851">
    <property type="component" value="Unassembled WGS sequence"/>
</dbReference>
<proteinExistence type="predicted"/>
<comment type="caution">
    <text evidence="2">The sequence shown here is derived from an EMBL/GenBank/DDBJ whole genome shotgun (WGS) entry which is preliminary data.</text>
</comment>
<evidence type="ECO:0000256" key="1">
    <source>
        <dbReference type="SAM" id="Phobius"/>
    </source>
</evidence>
<keyword evidence="1" id="KW-1133">Transmembrane helix</keyword>
<dbReference type="AlphaFoldDB" id="A0AAD9QES1"/>
<keyword evidence="1" id="KW-0812">Transmembrane</keyword>
<reference evidence="2" key="2">
    <citation type="journal article" date="2023" name="Science">
        <title>Genomic signatures of disease resistance in endangered staghorn corals.</title>
        <authorList>
            <person name="Vollmer S.V."/>
            <person name="Selwyn J.D."/>
            <person name="Despard B.A."/>
            <person name="Roesel C.L."/>
        </authorList>
    </citation>
    <scope>NUCLEOTIDE SEQUENCE</scope>
    <source>
        <strain evidence="2">K2</strain>
    </source>
</reference>
<protein>
    <submittedName>
        <fullName evidence="2">Uncharacterized protein</fullName>
    </submittedName>
</protein>
<organism evidence="2 3">
    <name type="scientific">Acropora cervicornis</name>
    <name type="common">Staghorn coral</name>
    <dbReference type="NCBI Taxonomy" id="6130"/>
    <lineage>
        <taxon>Eukaryota</taxon>
        <taxon>Metazoa</taxon>
        <taxon>Cnidaria</taxon>
        <taxon>Anthozoa</taxon>
        <taxon>Hexacorallia</taxon>
        <taxon>Scleractinia</taxon>
        <taxon>Astrocoeniina</taxon>
        <taxon>Acroporidae</taxon>
        <taxon>Acropora</taxon>
    </lineage>
</organism>
<gene>
    <name evidence="2" type="ORF">P5673_017691</name>
</gene>
<dbReference type="EMBL" id="JARQWQ010000039">
    <property type="protein sequence ID" value="KAK2559611.1"/>
    <property type="molecule type" value="Genomic_DNA"/>
</dbReference>
<reference evidence="2" key="1">
    <citation type="journal article" date="2023" name="G3 (Bethesda)">
        <title>Whole genome assembly and annotation of the endangered Caribbean coral Acropora cervicornis.</title>
        <authorList>
            <person name="Selwyn J.D."/>
            <person name="Vollmer S.V."/>
        </authorList>
    </citation>
    <scope>NUCLEOTIDE SEQUENCE</scope>
    <source>
        <strain evidence="2">K2</strain>
    </source>
</reference>
<evidence type="ECO:0000313" key="2">
    <source>
        <dbReference type="EMBL" id="KAK2559611.1"/>
    </source>
</evidence>
<evidence type="ECO:0000313" key="3">
    <source>
        <dbReference type="Proteomes" id="UP001249851"/>
    </source>
</evidence>
<keyword evidence="3" id="KW-1185">Reference proteome</keyword>
<keyword evidence="1" id="KW-0472">Membrane</keyword>